<dbReference type="HOGENOM" id="CLU_135179_0_0_1"/>
<dbReference type="AlphaFoldDB" id="A0A015J8P0"/>
<proteinExistence type="predicted"/>
<keyword evidence="3" id="KW-1185">Reference proteome</keyword>
<gene>
    <name evidence="2" type="ORF">RirG_154090</name>
</gene>
<name>A0A015J8P0_RHIIW</name>
<organism evidence="2 3">
    <name type="scientific">Rhizophagus irregularis (strain DAOM 197198w)</name>
    <name type="common">Glomus intraradices</name>
    <dbReference type="NCBI Taxonomy" id="1432141"/>
    <lineage>
        <taxon>Eukaryota</taxon>
        <taxon>Fungi</taxon>
        <taxon>Fungi incertae sedis</taxon>
        <taxon>Mucoromycota</taxon>
        <taxon>Glomeromycotina</taxon>
        <taxon>Glomeromycetes</taxon>
        <taxon>Glomerales</taxon>
        <taxon>Glomeraceae</taxon>
        <taxon>Rhizophagus</taxon>
    </lineage>
</organism>
<protein>
    <submittedName>
        <fullName evidence="2">Uncharacterized protein</fullName>
    </submittedName>
</protein>
<accession>A0A015J8P0</accession>
<dbReference type="Proteomes" id="UP000022910">
    <property type="component" value="Unassembled WGS sequence"/>
</dbReference>
<comment type="caution">
    <text evidence="2">The sequence shown here is derived from an EMBL/GenBank/DDBJ whole genome shotgun (WGS) entry which is preliminary data.</text>
</comment>
<reference evidence="2 3" key="1">
    <citation type="submission" date="2014-02" db="EMBL/GenBank/DDBJ databases">
        <title>Single nucleus genome sequencing reveals high similarity among nuclei of an endomycorrhizal fungus.</title>
        <authorList>
            <person name="Lin K."/>
            <person name="Geurts R."/>
            <person name="Zhang Z."/>
            <person name="Limpens E."/>
            <person name="Saunders D.G."/>
            <person name="Mu D."/>
            <person name="Pang E."/>
            <person name="Cao H."/>
            <person name="Cha H."/>
            <person name="Lin T."/>
            <person name="Zhou Q."/>
            <person name="Shang Y."/>
            <person name="Li Y."/>
            <person name="Ivanov S."/>
            <person name="Sharma T."/>
            <person name="Velzen R.V."/>
            <person name="Ruijter N.D."/>
            <person name="Aanen D.K."/>
            <person name="Win J."/>
            <person name="Kamoun S."/>
            <person name="Bisseling T."/>
            <person name="Huang S."/>
        </authorList>
    </citation>
    <scope>NUCLEOTIDE SEQUENCE [LARGE SCALE GENOMIC DNA]</scope>
    <source>
        <strain evidence="3">DAOM197198w</strain>
    </source>
</reference>
<sequence length="88" mass="10001">MLHEAVENTTDSNLNSSLALLLLIYQEEDLTITSLEENLINEDILISPLNKEISVITPFEEDSTTTPLNEKDNSTTPEYNENKYIFLP</sequence>
<evidence type="ECO:0000256" key="1">
    <source>
        <dbReference type="SAM" id="MobiDB-lite"/>
    </source>
</evidence>
<feature type="region of interest" description="Disordered" evidence="1">
    <location>
        <begin position="61"/>
        <end position="81"/>
    </location>
</feature>
<dbReference type="OrthoDB" id="2389439at2759"/>
<dbReference type="EMBL" id="JEMT01024027">
    <property type="protein sequence ID" value="EXX63245.1"/>
    <property type="molecule type" value="Genomic_DNA"/>
</dbReference>
<evidence type="ECO:0000313" key="2">
    <source>
        <dbReference type="EMBL" id="EXX63245.1"/>
    </source>
</evidence>
<evidence type="ECO:0000313" key="3">
    <source>
        <dbReference type="Proteomes" id="UP000022910"/>
    </source>
</evidence>
<feature type="compositionally biased region" description="Polar residues" evidence="1">
    <location>
        <begin position="64"/>
        <end position="79"/>
    </location>
</feature>